<dbReference type="OrthoDB" id="79932at2759"/>
<feature type="compositionally biased region" description="Polar residues" evidence="1">
    <location>
        <begin position="469"/>
        <end position="480"/>
    </location>
</feature>
<sequence>MAGGRTGSRAKKRKTRAAVPLYTPPAKQGPKEVADGKEQAPPAKKSKAGPKNPSAALVVAPVKLPPTPAPETNPPVEISSGPGEAGAKKKKKKKKTKNKAVFTPAVSPIAASDTAAKIPLAASAPAKAIPVKMTSVKATSVKVAHVKAAPVKGAPVKGAPVKAISTKTSPVDAKVRHVATTAAPASATVSMSKDAAALALARKRRFASDTGVLPTKSTVVLSTGGTTKKQKRVPPQLAPAASNHDDDEEKPPAPSSPVRVPRVPSRKSSPKPRPTPIASIPEPSATSLEDEGLASRETPMGPNAHSLLASVMDAFESHDVSVSMNEGALGLSSLASSPHAESIDHDVSDAPTNDEDDGDADDSDVIVLDDSDDEDRDDMAHHEDDDTVTEGSVEMTNDWASEDDELDDLDLQWAAPSSMDAVSGYSTEIKDVEDSMDGSATRATSPSDDDEPVVETAPTLRLASPRPVSVQTSPVRSPQKLSPVVHNAPRLVVSPEKKTTVEPSSPTRSSTSADDRTNSMVTTTPVPEDASTTWGAAFGTAAPLYSAQIVDCSPLSTWFLSRGQANFIKASGSSAVHASPAPTSSRSLAAVPTTTTTATDSAFYAALAKSHWRSWYAKQPAPSLLDAPLADVPSPVRVAVENANTLHSAAASTSTRRAKAFDGVMNELRSARDESSAFEKRMIEVLQEKR</sequence>
<dbReference type="EMBL" id="KK583755">
    <property type="protein sequence ID" value="KDO17165.1"/>
    <property type="molecule type" value="Genomic_DNA"/>
</dbReference>
<reference evidence="2 3" key="1">
    <citation type="journal article" date="2013" name="PLoS Genet.">
        <title>Distinctive expansion of potential virulence genes in the genome of the oomycete fish pathogen Saprolegnia parasitica.</title>
        <authorList>
            <person name="Jiang R.H."/>
            <person name="de Bruijn I."/>
            <person name="Haas B.J."/>
            <person name="Belmonte R."/>
            <person name="Lobach L."/>
            <person name="Christie J."/>
            <person name="van den Ackerveken G."/>
            <person name="Bottin A."/>
            <person name="Bulone V."/>
            <person name="Diaz-Moreno S.M."/>
            <person name="Dumas B."/>
            <person name="Fan L."/>
            <person name="Gaulin E."/>
            <person name="Govers F."/>
            <person name="Grenville-Briggs L.J."/>
            <person name="Horner N.R."/>
            <person name="Levin J.Z."/>
            <person name="Mammella M."/>
            <person name="Meijer H.J."/>
            <person name="Morris P."/>
            <person name="Nusbaum C."/>
            <person name="Oome S."/>
            <person name="Phillips A.J."/>
            <person name="van Rooyen D."/>
            <person name="Rzeszutek E."/>
            <person name="Saraiva M."/>
            <person name="Secombes C.J."/>
            <person name="Seidl M.F."/>
            <person name="Snel B."/>
            <person name="Stassen J.H."/>
            <person name="Sykes S."/>
            <person name="Tripathy S."/>
            <person name="van den Berg H."/>
            <person name="Vega-Arreguin J.C."/>
            <person name="Wawra S."/>
            <person name="Young S.K."/>
            <person name="Zeng Q."/>
            <person name="Dieguez-Uribeondo J."/>
            <person name="Russ C."/>
            <person name="Tyler B.M."/>
            <person name="van West P."/>
        </authorList>
    </citation>
    <scope>NUCLEOTIDE SEQUENCE [LARGE SCALE GENOMIC DNA]</scope>
    <source>
        <strain evidence="2 3">CBS 223.65</strain>
    </source>
</reference>
<feature type="region of interest" description="Disordered" evidence="1">
    <location>
        <begin position="433"/>
        <end position="528"/>
    </location>
</feature>
<feature type="region of interest" description="Disordered" evidence="1">
    <location>
        <begin position="1"/>
        <end position="99"/>
    </location>
</feature>
<feature type="compositionally biased region" description="Pro residues" evidence="1">
    <location>
        <begin position="63"/>
        <end position="73"/>
    </location>
</feature>
<dbReference type="VEuPathDB" id="FungiDB:SPRG_17440"/>
<feature type="region of interest" description="Disordered" evidence="1">
    <location>
        <begin position="333"/>
        <end position="402"/>
    </location>
</feature>
<evidence type="ECO:0000256" key="1">
    <source>
        <dbReference type="SAM" id="MobiDB-lite"/>
    </source>
</evidence>
<dbReference type="KEGG" id="spar:SPRG_17440"/>
<feature type="compositionally biased region" description="Polar residues" evidence="1">
    <location>
        <begin position="501"/>
        <end position="528"/>
    </location>
</feature>
<feature type="compositionally biased region" description="Acidic residues" evidence="1">
    <location>
        <begin position="352"/>
        <end position="377"/>
    </location>
</feature>
<organism evidence="2 3">
    <name type="scientific">Saprolegnia parasitica (strain CBS 223.65)</name>
    <dbReference type="NCBI Taxonomy" id="695850"/>
    <lineage>
        <taxon>Eukaryota</taxon>
        <taxon>Sar</taxon>
        <taxon>Stramenopiles</taxon>
        <taxon>Oomycota</taxon>
        <taxon>Saprolegniomycetes</taxon>
        <taxon>Saprolegniales</taxon>
        <taxon>Saprolegniaceae</taxon>
        <taxon>Saprolegnia</taxon>
    </lineage>
</organism>
<dbReference type="OMA" id="HAESIDH"/>
<protein>
    <submittedName>
        <fullName evidence="2">Uncharacterized protein</fullName>
    </submittedName>
</protein>
<evidence type="ECO:0000313" key="2">
    <source>
        <dbReference type="EMBL" id="KDO17165.1"/>
    </source>
</evidence>
<dbReference type="GeneID" id="24138982"/>
<proteinExistence type="predicted"/>
<accession>A0A067BKE3</accession>
<name>A0A067BKE3_SAPPC</name>
<dbReference type="AlphaFoldDB" id="A0A067BKE3"/>
<dbReference type="Proteomes" id="UP000030745">
    <property type="component" value="Unassembled WGS sequence"/>
</dbReference>
<dbReference type="RefSeq" id="XP_012212127.1">
    <property type="nucleotide sequence ID" value="XM_012356737.1"/>
</dbReference>
<gene>
    <name evidence="2" type="ORF">SPRG_17440</name>
</gene>
<feature type="compositionally biased region" description="Basic and acidic residues" evidence="1">
    <location>
        <begin position="29"/>
        <end position="38"/>
    </location>
</feature>
<keyword evidence="3" id="KW-1185">Reference proteome</keyword>
<feature type="compositionally biased region" description="Basic residues" evidence="1">
    <location>
        <begin position="88"/>
        <end position="98"/>
    </location>
</feature>
<feature type="region of interest" description="Disordered" evidence="1">
    <location>
        <begin position="221"/>
        <end position="305"/>
    </location>
</feature>
<evidence type="ECO:0000313" key="3">
    <source>
        <dbReference type="Proteomes" id="UP000030745"/>
    </source>
</evidence>